<dbReference type="PANTHER" id="PTHR38110">
    <property type="entry name" value="CHROMOSOME 23, WHOLE GENOME SHOTGUN SEQUENCE"/>
    <property type="match status" value="1"/>
</dbReference>
<dbReference type="AlphaFoldDB" id="A0A0C3MHX3"/>
<keyword evidence="3" id="KW-1185">Reference proteome</keyword>
<dbReference type="InterPro" id="IPR049449">
    <property type="entry name" value="TesB_ACOT8-like_N"/>
</dbReference>
<dbReference type="InterPro" id="IPR042171">
    <property type="entry name" value="Acyl-CoA_hotdog"/>
</dbReference>
<proteinExistence type="predicted"/>
<dbReference type="PANTHER" id="PTHR38110:SF1">
    <property type="entry name" value="THIOESTERASE DOMAIN-CONTAINING PROTEIN"/>
    <property type="match status" value="1"/>
</dbReference>
<dbReference type="Proteomes" id="UP000054248">
    <property type="component" value="Unassembled WGS sequence"/>
</dbReference>
<evidence type="ECO:0000313" key="2">
    <source>
        <dbReference type="EMBL" id="KIO33267.1"/>
    </source>
</evidence>
<reference evidence="2 3" key="1">
    <citation type="submission" date="2014-04" db="EMBL/GenBank/DDBJ databases">
        <authorList>
            <consortium name="DOE Joint Genome Institute"/>
            <person name="Kuo A."/>
            <person name="Girlanda M."/>
            <person name="Perotto S."/>
            <person name="Kohler A."/>
            <person name="Nagy L.G."/>
            <person name="Floudas D."/>
            <person name="Copeland A."/>
            <person name="Barry K.W."/>
            <person name="Cichocki N."/>
            <person name="Veneault-Fourrey C."/>
            <person name="LaButti K."/>
            <person name="Lindquist E.A."/>
            <person name="Lipzen A."/>
            <person name="Lundell T."/>
            <person name="Morin E."/>
            <person name="Murat C."/>
            <person name="Sun H."/>
            <person name="Tunlid A."/>
            <person name="Henrissat B."/>
            <person name="Grigoriev I.V."/>
            <person name="Hibbett D.S."/>
            <person name="Martin F."/>
            <person name="Nordberg H.P."/>
            <person name="Cantor M.N."/>
            <person name="Hua S.X."/>
        </authorList>
    </citation>
    <scope>NUCLEOTIDE SEQUENCE [LARGE SCALE GENOMIC DNA]</scope>
    <source>
        <strain evidence="2 3">MUT 4182</strain>
    </source>
</reference>
<reference evidence="3" key="2">
    <citation type="submission" date="2015-01" db="EMBL/GenBank/DDBJ databases">
        <title>Evolutionary Origins and Diversification of the Mycorrhizal Mutualists.</title>
        <authorList>
            <consortium name="DOE Joint Genome Institute"/>
            <consortium name="Mycorrhizal Genomics Consortium"/>
            <person name="Kohler A."/>
            <person name="Kuo A."/>
            <person name="Nagy L.G."/>
            <person name="Floudas D."/>
            <person name="Copeland A."/>
            <person name="Barry K.W."/>
            <person name="Cichocki N."/>
            <person name="Veneault-Fourrey C."/>
            <person name="LaButti K."/>
            <person name="Lindquist E.A."/>
            <person name="Lipzen A."/>
            <person name="Lundell T."/>
            <person name="Morin E."/>
            <person name="Murat C."/>
            <person name="Riley R."/>
            <person name="Ohm R."/>
            <person name="Sun H."/>
            <person name="Tunlid A."/>
            <person name="Henrissat B."/>
            <person name="Grigoriev I.V."/>
            <person name="Hibbett D.S."/>
            <person name="Martin F."/>
        </authorList>
    </citation>
    <scope>NUCLEOTIDE SEQUENCE [LARGE SCALE GENOMIC DNA]</scope>
    <source>
        <strain evidence="3">MUT 4182</strain>
    </source>
</reference>
<name>A0A0C3MHX3_9AGAM</name>
<dbReference type="OrthoDB" id="2532955at2759"/>
<feature type="domain" description="Acyl-CoA thioesterase-like N-terminal HotDog" evidence="1">
    <location>
        <begin position="28"/>
        <end position="112"/>
    </location>
</feature>
<evidence type="ECO:0000313" key="3">
    <source>
        <dbReference type="Proteomes" id="UP000054248"/>
    </source>
</evidence>
<accession>A0A0C3MHX3</accession>
<dbReference type="Gene3D" id="2.40.160.210">
    <property type="entry name" value="Acyl-CoA thioesterase, double hotdog domain"/>
    <property type="match status" value="1"/>
</dbReference>
<protein>
    <recommendedName>
        <fullName evidence="1">Acyl-CoA thioesterase-like N-terminal HotDog domain-containing protein</fullName>
    </recommendedName>
</protein>
<dbReference type="EMBL" id="KN822949">
    <property type="protein sequence ID" value="KIO33267.1"/>
    <property type="molecule type" value="Genomic_DNA"/>
</dbReference>
<organism evidence="2 3">
    <name type="scientific">Tulasnella calospora MUT 4182</name>
    <dbReference type="NCBI Taxonomy" id="1051891"/>
    <lineage>
        <taxon>Eukaryota</taxon>
        <taxon>Fungi</taxon>
        <taxon>Dikarya</taxon>
        <taxon>Basidiomycota</taxon>
        <taxon>Agaricomycotina</taxon>
        <taxon>Agaricomycetes</taxon>
        <taxon>Cantharellales</taxon>
        <taxon>Tulasnellaceae</taxon>
        <taxon>Tulasnella</taxon>
    </lineage>
</organism>
<dbReference type="STRING" id="1051891.A0A0C3MHX3"/>
<dbReference type="Pfam" id="PF13622">
    <property type="entry name" value="4HBT_3"/>
    <property type="match status" value="1"/>
</dbReference>
<dbReference type="HOGENOM" id="CLU_071618_0_0_1"/>
<sequence>MAPLSEATRTTYKKTLEDGTKVYECVADSQWALAVVTFEGYSLGLIVDAARQFQASTSHTDIIHLSSQFLRASTPGLIEIRVSKDGTDNQFTHLKAELRQMNTSNVTVQLIFGNFDEISTSEVAGMSLASSYVPLHPLSAHPSEGQLAKPHWAQRFHTHYTWAHDIYFAEKSNRVATQGKNVDGFLMGTWVRLLERKSVKMSPAYIPFFAEMIQPPWDLLPANDQGERKFWYPSLSITISFKCRLPLSQDYASHTLGLFGWKRHMKDGIWSGSTEIWAAPSELGEQVAIDENWREKMACVAVSSQTAFMNTPEINSRYAGQQNSRL</sequence>
<evidence type="ECO:0000259" key="1">
    <source>
        <dbReference type="Pfam" id="PF13622"/>
    </source>
</evidence>
<dbReference type="InterPro" id="IPR052389">
    <property type="entry name" value="Sec_Metab_Biosynth-Assoc"/>
</dbReference>
<gene>
    <name evidence="2" type="ORF">M407DRAFT_198622</name>
</gene>